<organism evidence="2 3">
    <name type="scientific">Diaporthe eres</name>
    <name type="common">Phomopsis oblonga</name>
    <dbReference type="NCBI Taxonomy" id="83184"/>
    <lineage>
        <taxon>Eukaryota</taxon>
        <taxon>Fungi</taxon>
        <taxon>Dikarya</taxon>
        <taxon>Ascomycota</taxon>
        <taxon>Pezizomycotina</taxon>
        <taxon>Sordariomycetes</taxon>
        <taxon>Sordariomycetidae</taxon>
        <taxon>Diaporthales</taxon>
        <taxon>Diaporthaceae</taxon>
        <taxon>Diaporthe</taxon>
        <taxon>Diaporthe eres species complex</taxon>
    </lineage>
</organism>
<comment type="caution">
    <text evidence="2">The sequence shown here is derived from an EMBL/GenBank/DDBJ whole genome shotgun (WGS) entry which is preliminary data.</text>
</comment>
<dbReference type="CDD" id="cd02215">
    <property type="entry name" value="cupin_QDO_N_C"/>
    <property type="match status" value="1"/>
</dbReference>
<keyword evidence="1" id="KW-0732">Signal</keyword>
<dbReference type="InterPro" id="IPR014710">
    <property type="entry name" value="RmlC-like_jellyroll"/>
</dbReference>
<sequence length="406" mass="45231">MVIPQQILSPLLSLSSCLLGNGCWHHDDTTKPVVSTTNTINLLDLELMTPPDHPRPYFIRSSSPAHSVATGNQIFRFPVTANSSGGEFTIVGTNAPPSKNLVVHPHFHKKHYESFFTIKGRIHLWTQNRGEAEQQARVMTQHDFGSCPPNTNHTLQVIDHDTELFGTVFPGGFEKLFYFIGDKYDSPNFAPYDPSLGEGSNRGINDTVLEGLKAFDVWAQPDFVPERNFVNDRRPPNEVWHDGFNGVGNDSRASYFVANGHGPKYLNRNVTGFYQVVQPLIRPAASGVFNFTESLISINGGLGPDQPEDVWYEFDFGNSFTVLEGRLSVSVEGYNPAELYTGDTVYVPRHSRFSYHSNAHFTKVIYVAASHDGIDAILVRNGEYFGSPMFPADQVPGEVSAMFRQK</sequence>
<evidence type="ECO:0000313" key="2">
    <source>
        <dbReference type="EMBL" id="KAK7726220.1"/>
    </source>
</evidence>
<gene>
    <name evidence="2" type="ORF">SLS63_007734</name>
</gene>
<reference evidence="2 3" key="1">
    <citation type="submission" date="2024-02" db="EMBL/GenBank/DDBJ databases">
        <title>De novo assembly and annotation of 12 fungi associated with fruit tree decline syndrome in Ontario, Canada.</title>
        <authorList>
            <person name="Sulman M."/>
            <person name="Ellouze W."/>
            <person name="Ilyukhin E."/>
        </authorList>
    </citation>
    <scope>NUCLEOTIDE SEQUENCE [LARGE SCALE GENOMIC DNA]</scope>
    <source>
        <strain evidence="2 3">M169</strain>
    </source>
</reference>
<dbReference type="Proteomes" id="UP001430848">
    <property type="component" value="Unassembled WGS sequence"/>
</dbReference>
<feature type="signal peptide" evidence="1">
    <location>
        <begin position="1"/>
        <end position="22"/>
    </location>
</feature>
<name>A0ABR1P4L1_DIAER</name>
<keyword evidence="3" id="KW-1185">Reference proteome</keyword>
<protein>
    <recommendedName>
        <fullName evidence="4">Quercetin 2,3-dioxygenase</fullName>
    </recommendedName>
</protein>
<accession>A0ABR1P4L1</accession>
<dbReference type="InterPro" id="IPR011051">
    <property type="entry name" value="RmlC_Cupin_sf"/>
</dbReference>
<dbReference type="Gene3D" id="2.60.120.10">
    <property type="entry name" value="Jelly Rolls"/>
    <property type="match status" value="2"/>
</dbReference>
<evidence type="ECO:0000256" key="1">
    <source>
        <dbReference type="SAM" id="SignalP"/>
    </source>
</evidence>
<dbReference type="EMBL" id="JAKNSF020000044">
    <property type="protein sequence ID" value="KAK7726220.1"/>
    <property type="molecule type" value="Genomic_DNA"/>
</dbReference>
<dbReference type="PANTHER" id="PTHR43346">
    <property type="entry name" value="LIGAND BINDING DOMAIN PROTEIN, PUTATIVE (AFU_ORTHOLOGUE AFUA_6G14370)-RELATED"/>
    <property type="match status" value="1"/>
</dbReference>
<evidence type="ECO:0008006" key="4">
    <source>
        <dbReference type="Google" id="ProtNLM"/>
    </source>
</evidence>
<dbReference type="SUPFAM" id="SSF51182">
    <property type="entry name" value="RmlC-like cupins"/>
    <property type="match status" value="1"/>
</dbReference>
<dbReference type="PANTHER" id="PTHR43346:SF1">
    <property type="entry name" value="QUERCETIN 2,3-DIOXYGENASE-RELATED"/>
    <property type="match status" value="1"/>
</dbReference>
<proteinExistence type="predicted"/>
<evidence type="ECO:0000313" key="3">
    <source>
        <dbReference type="Proteomes" id="UP001430848"/>
    </source>
</evidence>
<feature type="chain" id="PRO_5045244895" description="Quercetin 2,3-dioxygenase" evidence="1">
    <location>
        <begin position="23"/>
        <end position="406"/>
    </location>
</feature>
<dbReference type="InterPro" id="IPR052538">
    <property type="entry name" value="Flavonoid_dioxygenase-like"/>
</dbReference>